<keyword evidence="2" id="KW-1185">Reference proteome</keyword>
<dbReference type="OrthoDB" id="5587616at2759"/>
<sequence length="144" mass="15984">MPLRHSLSETHIPRVKYPTTVEPIVAAGFQDHSRHNYLDASVRFGDACVELLQATGKEDAYLLYLYAQAIHLAVSSSSSSEWEPGEDAHSDALIAEARENLKVAKQLSHKGGFHAADPTLRQKIDELYRRLTPPTSKSAVVYVK</sequence>
<comment type="caution">
    <text evidence="1">The sequence shown here is derived from an EMBL/GenBank/DDBJ whole genome shotgun (WGS) entry which is preliminary data.</text>
</comment>
<dbReference type="GeneID" id="54781185"/>
<reference evidence="1 2" key="1">
    <citation type="submission" date="2019-07" db="EMBL/GenBank/DDBJ databases">
        <title>Genome assembly of two rare yeast pathogens: Diutina rugosa and Trichomonascus ciferrii.</title>
        <authorList>
            <person name="Mixao V."/>
            <person name="Saus E."/>
            <person name="Hansen A."/>
            <person name="Lass-Flor C."/>
            <person name="Gabaldon T."/>
        </authorList>
    </citation>
    <scope>NUCLEOTIDE SEQUENCE [LARGE SCALE GENOMIC DNA]</scope>
    <source>
        <strain evidence="1 2">CBS 613</strain>
    </source>
</reference>
<evidence type="ECO:0000313" key="1">
    <source>
        <dbReference type="EMBL" id="KAA8903247.1"/>
    </source>
</evidence>
<dbReference type="AlphaFoldDB" id="A0A642UQ94"/>
<proteinExistence type="predicted"/>
<dbReference type="VEuPathDB" id="FungiDB:DIURU_002534"/>
<dbReference type="Proteomes" id="UP000449547">
    <property type="component" value="Unassembled WGS sequence"/>
</dbReference>
<evidence type="ECO:0000313" key="2">
    <source>
        <dbReference type="Proteomes" id="UP000449547"/>
    </source>
</evidence>
<name>A0A642UQ94_DIURU</name>
<protein>
    <submittedName>
        <fullName evidence="1">Uncharacterized protein</fullName>
    </submittedName>
</protein>
<organism evidence="1 2">
    <name type="scientific">Diutina rugosa</name>
    <name type="common">Yeast</name>
    <name type="synonym">Candida rugosa</name>
    <dbReference type="NCBI Taxonomy" id="5481"/>
    <lineage>
        <taxon>Eukaryota</taxon>
        <taxon>Fungi</taxon>
        <taxon>Dikarya</taxon>
        <taxon>Ascomycota</taxon>
        <taxon>Saccharomycotina</taxon>
        <taxon>Pichiomycetes</taxon>
        <taxon>Debaryomycetaceae</taxon>
        <taxon>Diutina</taxon>
    </lineage>
</organism>
<gene>
    <name evidence="1" type="ORF">DIURU_002534</name>
</gene>
<accession>A0A642UQ94</accession>
<dbReference type="RefSeq" id="XP_034012700.1">
    <property type="nucleotide sequence ID" value="XM_034155196.1"/>
</dbReference>
<dbReference type="EMBL" id="SWFT01000070">
    <property type="protein sequence ID" value="KAA8903247.1"/>
    <property type="molecule type" value="Genomic_DNA"/>
</dbReference>